<keyword evidence="1" id="KW-0677">Repeat</keyword>
<dbReference type="Gene3D" id="1.25.40.10">
    <property type="entry name" value="Tetratricopeptide repeat domain"/>
    <property type="match status" value="3"/>
</dbReference>
<name>A0ABD3RU77_9LAMI</name>
<dbReference type="InterPro" id="IPR002885">
    <property type="entry name" value="PPR_rpt"/>
</dbReference>
<feature type="repeat" description="PPR" evidence="2">
    <location>
        <begin position="90"/>
        <end position="124"/>
    </location>
</feature>
<dbReference type="Pfam" id="PF13041">
    <property type="entry name" value="PPR_2"/>
    <property type="match status" value="3"/>
</dbReference>
<dbReference type="PANTHER" id="PTHR47926:SF359">
    <property type="entry name" value="PENTACOTRIPEPTIDE-REPEAT REGION OF PRORP DOMAIN-CONTAINING PROTEIN"/>
    <property type="match status" value="1"/>
</dbReference>
<dbReference type="Pfam" id="PF12854">
    <property type="entry name" value="PPR_1"/>
    <property type="match status" value="1"/>
</dbReference>
<dbReference type="Proteomes" id="UP001634393">
    <property type="component" value="Unassembled WGS sequence"/>
</dbReference>
<accession>A0ABD3RU77</accession>
<feature type="repeat" description="PPR" evidence="2">
    <location>
        <begin position="160"/>
        <end position="194"/>
    </location>
</feature>
<dbReference type="EMBL" id="JBJXBP010000008">
    <property type="protein sequence ID" value="KAL3812370.1"/>
    <property type="molecule type" value="Genomic_DNA"/>
</dbReference>
<proteinExistence type="predicted"/>
<dbReference type="FunFam" id="1.25.40.10:FF:000158">
    <property type="entry name" value="pentatricopeptide repeat-containing protein At2g33680"/>
    <property type="match status" value="1"/>
</dbReference>
<protein>
    <recommendedName>
        <fullName evidence="5">Pentatricopeptide repeat-containing protein</fullName>
    </recommendedName>
</protein>
<dbReference type="InterPro" id="IPR011990">
    <property type="entry name" value="TPR-like_helical_dom_sf"/>
</dbReference>
<dbReference type="InterPro" id="IPR046960">
    <property type="entry name" value="PPR_At4g14850-like_plant"/>
</dbReference>
<evidence type="ECO:0000256" key="1">
    <source>
        <dbReference type="ARBA" id="ARBA00022737"/>
    </source>
</evidence>
<dbReference type="NCBIfam" id="TIGR00756">
    <property type="entry name" value="PPR"/>
    <property type="match status" value="6"/>
</dbReference>
<dbReference type="FunFam" id="1.25.40.10:FF:000348">
    <property type="entry name" value="Pentatricopeptide repeat-containing protein chloroplastic"/>
    <property type="match status" value="1"/>
</dbReference>
<organism evidence="3 4">
    <name type="scientific">Penstemon smallii</name>
    <dbReference type="NCBI Taxonomy" id="265156"/>
    <lineage>
        <taxon>Eukaryota</taxon>
        <taxon>Viridiplantae</taxon>
        <taxon>Streptophyta</taxon>
        <taxon>Embryophyta</taxon>
        <taxon>Tracheophyta</taxon>
        <taxon>Spermatophyta</taxon>
        <taxon>Magnoliopsida</taxon>
        <taxon>eudicotyledons</taxon>
        <taxon>Gunneridae</taxon>
        <taxon>Pentapetalae</taxon>
        <taxon>asterids</taxon>
        <taxon>lamiids</taxon>
        <taxon>Lamiales</taxon>
        <taxon>Plantaginaceae</taxon>
        <taxon>Cheloneae</taxon>
        <taxon>Penstemon</taxon>
    </lineage>
</organism>
<evidence type="ECO:0008006" key="5">
    <source>
        <dbReference type="Google" id="ProtNLM"/>
    </source>
</evidence>
<dbReference type="AlphaFoldDB" id="A0ABD3RU77"/>
<dbReference type="GO" id="GO:0099402">
    <property type="term" value="P:plant organ development"/>
    <property type="evidence" value="ECO:0007669"/>
    <property type="project" value="UniProtKB-ARBA"/>
</dbReference>
<dbReference type="PANTHER" id="PTHR47926">
    <property type="entry name" value="PENTATRICOPEPTIDE REPEAT-CONTAINING PROTEIN"/>
    <property type="match status" value="1"/>
</dbReference>
<evidence type="ECO:0000313" key="3">
    <source>
        <dbReference type="EMBL" id="KAL3812370.1"/>
    </source>
</evidence>
<feature type="repeat" description="PPR" evidence="2">
    <location>
        <begin position="323"/>
        <end position="357"/>
    </location>
</feature>
<feature type="repeat" description="PPR" evidence="2">
    <location>
        <begin position="222"/>
        <end position="256"/>
    </location>
</feature>
<evidence type="ECO:0000256" key="2">
    <source>
        <dbReference type="PROSITE-ProRule" id="PRU00708"/>
    </source>
</evidence>
<keyword evidence="4" id="KW-1185">Reference proteome</keyword>
<comment type="caution">
    <text evidence="3">The sequence shown here is derived from an EMBL/GenBank/DDBJ whole genome shotgun (WGS) entry which is preliminary data.</text>
</comment>
<reference evidence="3 4" key="1">
    <citation type="submission" date="2024-12" db="EMBL/GenBank/DDBJ databases">
        <title>The unique morphological basis and parallel evolutionary history of personate flowers in Penstemon.</title>
        <authorList>
            <person name="Depatie T.H."/>
            <person name="Wessinger C.A."/>
        </authorList>
    </citation>
    <scope>NUCLEOTIDE SEQUENCE [LARGE SCALE GENOMIC DNA]</scope>
    <source>
        <strain evidence="3">WTNN_2</strain>
        <tissue evidence="3">Leaf</tissue>
    </source>
</reference>
<dbReference type="PROSITE" id="PS51375">
    <property type="entry name" value="PPR"/>
    <property type="match status" value="4"/>
</dbReference>
<sequence>MVACLSLSTLDVLPTRKFHSTNTSIFTSQDALAFLRRCNSFKQLKQIHSKIIRNDLCNHQLIFVKMLRLCSSYGKLDYATLVFQQIKDPSTFTWNLLMRAYIVNGYSNRAILLYNLMICRGVSVDKFTFPFVMKACLACSCVEKAKEVYGFAIKSGFCGDVYLDNVLMDLYLKCGVLDDGLKLFDKMRHRNVVSWTTMIAGLVCNGRVDLAEELFKKMPVKNVVSWTAMINAYARSVKPEKAFELFAEMLRDNVEPNAYTLVGLLVASAELESLKLGGWVHDFAIKKGFEVGVFLGTALIDMYSKCGSLEYARRVFESMESRSVATWNVMITSLGVHGHGIEALALFEEMERMSIKPDAITFMGVLCACLHKNDIEKGRHYFYYMTERYAIKPTTEHYVCLFEMYSSAAKLLDPKSLDFSIL</sequence>
<gene>
    <name evidence="3" type="ORF">ACJIZ3_013638</name>
</gene>
<evidence type="ECO:0000313" key="4">
    <source>
        <dbReference type="Proteomes" id="UP001634393"/>
    </source>
</evidence>